<dbReference type="Proteomes" id="UP000053097">
    <property type="component" value="Unassembled WGS sequence"/>
</dbReference>
<feature type="region of interest" description="Disordered" evidence="1">
    <location>
        <begin position="241"/>
        <end position="279"/>
    </location>
</feature>
<feature type="region of interest" description="Disordered" evidence="1">
    <location>
        <begin position="505"/>
        <end position="557"/>
    </location>
</feature>
<feature type="region of interest" description="Disordered" evidence="1">
    <location>
        <begin position="651"/>
        <end position="709"/>
    </location>
</feature>
<feature type="compositionally biased region" description="Basic and acidic residues" evidence="1">
    <location>
        <begin position="255"/>
        <end position="272"/>
    </location>
</feature>
<proteinExistence type="predicted"/>
<dbReference type="OMA" id="INLFHNE"/>
<reference evidence="2 3" key="1">
    <citation type="journal article" date="2014" name="Curr. Biol.">
        <title>The genome of the clonal raider ant Cerapachys biroi.</title>
        <authorList>
            <person name="Oxley P.R."/>
            <person name="Ji L."/>
            <person name="Fetter-Pruneda I."/>
            <person name="McKenzie S.K."/>
            <person name="Li C."/>
            <person name="Hu H."/>
            <person name="Zhang G."/>
            <person name="Kronauer D.J."/>
        </authorList>
    </citation>
    <scope>NUCLEOTIDE SEQUENCE [LARGE SCALE GENOMIC DNA]</scope>
</reference>
<protein>
    <submittedName>
        <fullName evidence="2">Uncharacterized protein</fullName>
    </submittedName>
</protein>
<feature type="compositionally biased region" description="Basic and acidic residues" evidence="1">
    <location>
        <begin position="824"/>
        <end position="838"/>
    </location>
</feature>
<dbReference type="AlphaFoldDB" id="A0A026WG10"/>
<dbReference type="EMBL" id="KK107261">
    <property type="protein sequence ID" value="EZA53969.1"/>
    <property type="molecule type" value="Genomic_DNA"/>
</dbReference>
<name>A0A026WG10_OOCBI</name>
<keyword evidence="3" id="KW-1185">Reference proteome</keyword>
<dbReference type="OrthoDB" id="7696562at2759"/>
<accession>A0A026WG10</accession>
<evidence type="ECO:0000313" key="3">
    <source>
        <dbReference type="Proteomes" id="UP000053097"/>
    </source>
</evidence>
<sequence>MNNRRRRANDFTDSLTSFRQTFIEDQTLSLAYSEDSLDIGSTKGRQHDNQQKYAKNKSHTGSIILAGHLASEHNISLPESLENAHKDRRALSKDIINVSDETSYMSLKPDLNKCINLFQNECPSKESCTAEELSSSALEIRVNRNSNTLHFSENKNVEVQCNLSRNCPRSVSQSSLRIISSPFNEIRRSKSCVTVNDNLKMDINSGVKAELRSSASRDAAMNMNTKIRIVISPCKTLLVSKSSTTSTNKKTNSHSTKEDQKRDSVSSERSSEEECNPSELRAVLNSLKDQKPWKEEGMVQKCLRRMSANFYDSPRNFTEQLLTIIEESVINNDTSGALEYPEISLCRLTEELRKMCKFIEDETVPEWPRSPNIDTSTRNGRKYSRDCHESQLDSSRKSLDAVATPNKNLCVTPTPTRRIKSPKKICRPKISAQSPKPHDSTSTFESLEAFCKILYPDEDTSPPEKIWSQSPLRDMKRILLACGNQMASLDSPNIYEQLKKAATSTVDPARKPDVVPETQAPQCNLLSHEKRDEAGSKSISDVLRSKQQAESSKRYEMINPDHLEDTLMYEIAKKRQRCLDTAKVMKEIDASSEPVSSGAAEAQQSDPSSAAVELPNINDSKFMETLMTVKKYQDYLEGAKPLLNLFEQSRSNTSRFSRGLPKSPMMRKKSPSAHLGLPKSPMMRKKSPSARLGSPKSPMTRKKSPSARRYSLNNVVISKPKLFITPGKTPVKRTCTNTKRTYFPNLIAGASKQRRDISPHEKNVYRQIGSYDHVISPVAMYIRSTNPCLVKNVRPKTNEMLLTPRKQQITSSGSPKPRMKLRLSPKEPKEETAGTAAKDENVADNFLHPKVHYELPTHVRTIKEMEGRKVGSRINELLRTTQDKVVIRHEGRAKSMKTDCSEQPEIHYTSAEESVHVEQTARKTQFSRI</sequence>
<feature type="compositionally biased region" description="Low complexity" evidence="1">
    <location>
        <begin position="241"/>
        <end position="254"/>
    </location>
</feature>
<organism evidence="2 3">
    <name type="scientific">Ooceraea biroi</name>
    <name type="common">Clonal raider ant</name>
    <name type="synonym">Cerapachys biroi</name>
    <dbReference type="NCBI Taxonomy" id="2015173"/>
    <lineage>
        <taxon>Eukaryota</taxon>
        <taxon>Metazoa</taxon>
        <taxon>Ecdysozoa</taxon>
        <taxon>Arthropoda</taxon>
        <taxon>Hexapoda</taxon>
        <taxon>Insecta</taxon>
        <taxon>Pterygota</taxon>
        <taxon>Neoptera</taxon>
        <taxon>Endopterygota</taxon>
        <taxon>Hymenoptera</taxon>
        <taxon>Apocrita</taxon>
        <taxon>Aculeata</taxon>
        <taxon>Formicoidea</taxon>
        <taxon>Formicidae</taxon>
        <taxon>Dorylinae</taxon>
        <taxon>Ooceraea</taxon>
    </lineage>
</organism>
<gene>
    <name evidence="2" type="ORF">X777_05812</name>
</gene>
<feature type="compositionally biased region" description="Basic and acidic residues" evidence="1">
    <location>
        <begin position="383"/>
        <end position="398"/>
    </location>
</feature>
<feature type="region of interest" description="Disordered" evidence="1">
    <location>
        <begin position="589"/>
        <end position="614"/>
    </location>
</feature>
<evidence type="ECO:0000256" key="1">
    <source>
        <dbReference type="SAM" id="MobiDB-lite"/>
    </source>
</evidence>
<feature type="region of interest" description="Disordered" evidence="1">
    <location>
        <begin position="806"/>
        <end position="838"/>
    </location>
</feature>
<feature type="region of interest" description="Disordered" evidence="1">
    <location>
        <begin position="367"/>
        <end position="398"/>
    </location>
</feature>
<evidence type="ECO:0000313" key="2">
    <source>
        <dbReference type="EMBL" id="EZA53969.1"/>
    </source>
</evidence>